<dbReference type="PANTHER" id="PTHR33204">
    <property type="entry name" value="TRANSCRIPTIONAL REGULATOR, MARR FAMILY"/>
    <property type="match status" value="1"/>
</dbReference>
<name>A0ABU6F2J2_9ACTN</name>
<dbReference type="PROSITE" id="PS51118">
    <property type="entry name" value="HTH_HXLR"/>
    <property type="match status" value="1"/>
</dbReference>
<dbReference type="InterPro" id="IPR036390">
    <property type="entry name" value="WH_DNA-bd_sf"/>
</dbReference>
<evidence type="ECO:0000256" key="3">
    <source>
        <dbReference type="ARBA" id="ARBA00023163"/>
    </source>
</evidence>
<dbReference type="Gene3D" id="1.10.10.10">
    <property type="entry name" value="Winged helix-like DNA-binding domain superfamily/Winged helix DNA-binding domain"/>
    <property type="match status" value="1"/>
</dbReference>
<comment type="caution">
    <text evidence="5">The sequence shown here is derived from an EMBL/GenBank/DDBJ whole genome shotgun (WGS) entry which is preliminary data.</text>
</comment>
<dbReference type="InterPro" id="IPR002577">
    <property type="entry name" value="HTH_HxlR"/>
</dbReference>
<proteinExistence type="predicted"/>
<reference evidence="5 6" key="1">
    <citation type="submission" date="2022-10" db="EMBL/GenBank/DDBJ databases">
        <authorList>
            <person name="Xie J."/>
            <person name="Shen N."/>
        </authorList>
    </citation>
    <scope>NUCLEOTIDE SEQUENCE [LARGE SCALE GENOMIC DNA]</scope>
    <source>
        <strain evidence="5 6">YIM65594</strain>
    </source>
</reference>
<evidence type="ECO:0000256" key="1">
    <source>
        <dbReference type="ARBA" id="ARBA00023015"/>
    </source>
</evidence>
<keyword evidence="2" id="KW-0238">DNA-binding</keyword>
<evidence type="ECO:0000313" key="5">
    <source>
        <dbReference type="EMBL" id="MEB8338059.1"/>
    </source>
</evidence>
<organism evidence="5 6">
    <name type="scientific">Streptomyces endophyticus</name>
    <dbReference type="NCBI Taxonomy" id="714166"/>
    <lineage>
        <taxon>Bacteria</taxon>
        <taxon>Bacillati</taxon>
        <taxon>Actinomycetota</taxon>
        <taxon>Actinomycetes</taxon>
        <taxon>Kitasatosporales</taxon>
        <taxon>Streptomycetaceae</taxon>
        <taxon>Streptomyces</taxon>
    </lineage>
</organism>
<accession>A0ABU6F2J2</accession>
<evidence type="ECO:0000256" key="2">
    <source>
        <dbReference type="ARBA" id="ARBA00023125"/>
    </source>
</evidence>
<keyword evidence="1" id="KW-0805">Transcription regulation</keyword>
<dbReference type="RefSeq" id="WP_326015786.1">
    <property type="nucleotide sequence ID" value="NZ_JAOZYC010000088.1"/>
</dbReference>
<gene>
    <name evidence="5" type="ORF">OKJ99_11155</name>
</gene>
<evidence type="ECO:0000313" key="6">
    <source>
        <dbReference type="Proteomes" id="UP001354931"/>
    </source>
</evidence>
<dbReference type="Pfam" id="PF01638">
    <property type="entry name" value="HxlR"/>
    <property type="match status" value="1"/>
</dbReference>
<dbReference type="SUPFAM" id="SSF46785">
    <property type="entry name" value="Winged helix' DNA-binding domain"/>
    <property type="match status" value="1"/>
</dbReference>
<dbReference type="EMBL" id="JAOZYC010000088">
    <property type="protein sequence ID" value="MEB8338059.1"/>
    <property type="molecule type" value="Genomic_DNA"/>
</dbReference>
<feature type="domain" description="HTH hxlR-type" evidence="4">
    <location>
        <begin position="41"/>
        <end position="160"/>
    </location>
</feature>
<dbReference type="PANTHER" id="PTHR33204:SF37">
    <property type="entry name" value="HTH-TYPE TRANSCRIPTIONAL REGULATOR YODB"/>
    <property type="match status" value="1"/>
</dbReference>
<protein>
    <submittedName>
        <fullName evidence="5">Winged helix-turn-helix transcriptional regulator</fullName>
    </submittedName>
</protein>
<dbReference type="InterPro" id="IPR036388">
    <property type="entry name" value="WH-like_DNA-bd_sf"/>
</dbReference>
<evidence type="ECO:0000259" key="4">
    <source>
        <dbReference type="PROSITE" id="PS51118"/>
    </source>
</evidence>
<keyword evidence="6" id="KW-1185">Reference proteome</keyword>
<keyword evidence="3" id="KW-0804">Transcription</keyword>
<dbReference type="Proteomes" id="UP001354931">
    <property type="component" value="Unassembled WGS sequence"/>
</dbReference>
<sequence>MRRPLGINNRWHSGFARWRTALLRRDKPEHHTDVPPPPHSTPHSVAQRSRYALRLLRREWLPDVLEALTPGPRQYGELLKDVRSNGNSAQTAQNSSRRYLQESVLTRTLTKMRELDLIDKDRETDFPYHTTYRITSAGQELLDALVPLMHWAERHTPPHPTPPDDGPE</sequence>